<dbReference type="AlphaFoldDB" id="A0A6A7AN38"/>
<dbReference type="Proteomes" id="UP000799423">
    <property type="component" value="Unassembled WGS sequence"/>
</dbReference>
<name>A0A6A7AN38_9PLEO</name>
<protein>
    <recommendedName>
        <fullName evidence="3">HTH psq-type domain-containing protein</fullName>
    </recommendedName>
</protein>
<organism evidence="1 2">
    <name type="scientific">Plenodomus tracheiphilus IPT5</name>
    <dbReference type="NCBI Taxonomy" id="1408161"/>
    <lineage>
        <taxon>Eukaryota</taxon>
        <taxon>Fungi</taxon>
        <taxon>Dikarya</taxon>
        <taxon>Ascomycota</taxon>
        <taxon>Pezizomycotina</taxon>
        <taxon>Dothideomycetes</taxon>
        <taxon>Pleosporomycetidae</taxon>
        <taxon>Pleosporales</taxon>
        <taxon>Pleosporineae</taxon>
        <taxon>Leptosphaeriaceae</taxon>
        <taxon>Plenodomus</taxon>
    </lineage>
</organism>
<dbReference type="SUPFAM" id="SSF46689">
    <property type="entry name" value="Homeodomain-like"/>
    <property type="match status" value="1"/>
</dbReference>
<keyword evidence="2" id="KW-1185">Reference proteome</keyword>
<dbReference type="OrthoDB" id="3942738at2759"/>
<sequence length="59" mass="6663">MDPIEAALAAIESLKPGEKLNYTRIAKVYGVERRTLARRHQGITASRNHKAENQQILHP</sequence>
<dbReference type="InterPro" id="IPR009057">
    <property type="entry name" value="Homeodomain-like_sf"/>
</dbReference>
<evidence type="ECO:0000313" key="1">
    <source>
        <dbReference type="EMBL" id="KAF2844104.1"/>
    </source>
</evidence>
<evidence type="ECO:0000313" key="2">
    <source>
        <dbReference type="Proteomes" id="UP000799423"/>
    </source>
</evidence>
<gene>
    <name evidence="1" type="ORF">T440DRAFT_52494</name>
</gene>
<reference evidence="1" key="1">
    <citation type="submission" date="2020-01" db="EMBL/GenBank/DDBJ databases">
        <authorList>
            <consortium name="DOE Joint Genome Institute"/>
            <person name="Haridas S."/>
            <person name="Albert R."/>
            <person name="Binder M."/>
            <person name="Bloem J."/>
            <person name="Labutti K."/>
            <person name="Salamov A."/>
            <person name="Andreopoulos B."/>
            <person name="Baker S.E."/>
            <person name="Barry K."/>
            <person name="Bills G."/>
            <person name="Bluhm B.H."/>
            <person name="Cannon C."/>
            <person name="Castanera R."/>
            <person name="Culley D.E."/>
            <person name="Daum C."/>
            <person name="Ezra D."/>
            <person name="Gonzalez J.B."/>
            <person name="Henrissat B."/>
            <person name="Kuo A."/>
            <person name="Liang C."/>
            <person name="Lipzen A."/>
            <person name="Lutzoni F."/>
            <person name="Magnuson J."/>
            <person name="Mondo S."/>
            <person name="Nolan M."/>
            <person name="Ohm R."/>
            <person name="Pangilinan J."/>
            <person name="Park H.-J."/>
            <person name="Ramirez L."/>
            <person name="Alfaro M."/>
            <person name="Sun H."/>
            <person name="Tritt A."/>
            <person name="Yoshinaga Y."/>
            <person name="Zwiers L.-H."/>
            <person name="Turgeon B.G."/>
            <person name="Goodwin S.B."/>
            <person name="Spatafora J.W."/>
            <person name="Crous P.W."/>
            <person name="Grigoriev I.V."/>
        </authorList>
    </citation>
    <scope>NUCLEOTIDE SEQUENCE</scope>
    <source>
        <strain evidence="1">IPT5</strain>
    </source>
</reference>
<dbReference type="EMBL" id="MU006418">
    <property type="protein sequence ID" value="KAF2844104.1"/>
    <property type="molecule type" value="Genomic_DNA"/>
</dbReference>
<accession>A0A6A7AN38</accession>
<evidence type="ECO:0008006" key="3">
    <source>
        <dbReference type="Google" id="ProtNLM"/>
    </source>
</evidence>
<proteinExistence type="predicted"/>